<feature type="transmembrane region" description="Helical" evidence="14">
    <location>
        <begin position="430"/>
        <end position="448"/>
    </location>
</feature>
<dbReference type="PANTHER" id="PTHR48086">
    <property type="entry name" value="SODIUM/PROLINE SYMPORTER-RELATED"/>
    <property type="match status" value="1"/>
</dbReference>
<keyword evidence="14" id="KW-0029">Amino-acid transport</keyword>
<comment type="similarity">
    <text evidence="2 13">Belongs to the sodium:solute symporter (SSF) (TC 2.A.21) family.</text>
</comment>
<feature type="transmembrane region" description="Helical" evidence="14">
    <location>
        <begin position="323"/>
        <end position="343"/>
    </location>
</feature>
<keyword evidence="8 14" id="KW-0915">Sodium</keyword>
<dbReference type="EMBL" id="JACRSQ010000007">
    <property type="protein sequence ID" value="MBC8543179.1"/>
    <property type="molecule type" value="Genomic_DNA"/>
</dbReference>
<evidence type="ECO:0000256" key="12">
    <source>
        <dbReference type="ARBA" id="ARBA00033708"/>
    </source>
</evidence>
<dbReference type="Pfam" id="PF00474">
    <property type="entry name" value="SSF"/>
    <property type="match status" value="1"/>
</dbReference>
<dbReference type="GO" id="GO:0031402">
    <property type="term" value="F:sodium ion binding"/>
    <property type="evidence" value="ECO:0007669"/>
    <property type="project" value="UniProtKB-UniRule"/>
</dbReference>
<evidence type="ECO:0000256" key="7">
    <source>
        <dbReference type="ARBA" id="ARBA00022989"/>
    </source>
</evidence>
<dbReference type="CDD" id="cd11475">
    <property type="entry name" value="SLC5sbd_PutP"/>
    <property type="match status" value="1"/>
</dbReference>
<name>A0A926DTP7_9FIRM</name>
<dbReference type="GO" id="GO:0005886">
    <property type="term" value="C:plasma membrane"/>
    <property type="evidence" value="ECO:0007669"/>
    <property type="project" value="UniProtKB-SubCell"/>
</dbReference>
<keyword evidence="4 14" id="KW-1003">Cell membrane</keyword>
<evidence type="ECO:0000256" key="13">
    <source>
        <dbReference type="RuleBase" id="RU362091"/>
    </source>
</evidence>
<feature type="transmembrane region" description="Helical" evidence="14">
    <location>
        <begin position="162"/>
        <end position="185"/>
    </location>
</feature>
<evidence type="ECO:0000256" key="10">
    <source>
        <dbReference type="ARBA" id="ARBA00023136"/>
    </source>
</evidence>
<keyword evidence="7 14" id="KW-1133">Transmembrane helix</keyword>
<feature type="transmembrane region" description="Helical" evidence="14">
    <location>
        <begin position="76"/>
        <end position="95"/>
    </location>
</feature>
<dbReference type="InterPro" id="IPR018212">
    <property type="entry name" value="Na/solute_symporter_CS"/>
</dbReference>
<dbReference type="NCBIfam" id="TIGR02121">
    <property type="entry name" value="Na_Pro_sym"/>
    <property type="match status" value="1"/>
</dbReference>
<accession>A0A926DTP7</accession>
<dbReference type="PROSITE" id="PS50283">
    <property type="entry name" value="NA_SOLUT_SYMP_3"/>
    <property type="match status" value="1"/>
</dbReference>
<evidence type="ECO:0000256" key="11">
    <source>
        <dbReference type="ARBA" id="ARBA00023201"/>
    </source>
</evidence>
<evidence type="ECO:0000256" key="3">
    <source>
        <dbReference type="ARBA" id="ARBA00022448"/>
    </source>
</evidence>
<dbReference type="GO" id="GO:0015824">
    <property type="term" value="P:proline transport"/>
    <property type="evidence" value="ECO:0007669"/>
    <property type="project" value="UniProtKB-UniRule"/>
</dbReference>
<keyword evidence="3 14" id="KW-0813">Transport</keyword>
<dbReference type="AlphaFoldDB" id="A0A926DTP7"/>
<feature type="transmembrane region" description="Helical" evidence="14">
    <location>
        <begin position="274"/>
        <end position="298"/>
    </location>
</feature>
<dbReference type="InterPro" id="IPR038377">
    <property type="entry name" value="Na/Glc_symporter_sf"/>
</dbReference>
<feature type="transmembrane region" description="Helical" evidence="14">
    <location>
        <begin position="123"/>
        <end position="142"/>
    </location>
</feature>
<dbReference type="Gene3D" id="1.20.1730.10">
    <property type="entry name" value="Sodium/glucose cotransporter"/>
    <property type="match status" value="1"/>
</dbReference>
<evidence type="ECO:0000256" key="6">
    <source>
        <dbReference type="ARBA" id="ARBA00022847"/>
    </source>
</evidence>
<evidence type="ECO:0000313" key="15">
    <source>
        <dbReference type="EMBL" id="MBC8543179.1"/>
    </source>
</evidence>
<keyword evidence="9 14" id="KW-0406">Ion transport</keyword>
<keyword evidence="5 14" id="KW-0812">Transmembrane</keyword>
<evidence type="ECO:0000256" key="8">
    <source>
        <dbReference type="ARBA" id="ARBA00023053"/>
    </source>
</evidence>
<dbReference type="RefSeq" id="WP_177713486.1">
    <property type="nucleotide sequence ID" value="NZ_JACRSQ010000007.1"/>
</dbReference>
<evidence type="ECO:0000256" key="14">
    <source>
        <dbReference type="RuleBase" id="RU366012"/>
    </source>
</evidence>
<dbReference type="GO" id="GO:0005298">
    <property type="term" value="F:proline:sodium symporter activity"/>
    <property type="evidence" value="ECO:0007669"/>
    <property type="project" value="UniProtKB-UniRule"/>
</dbReference>
<gene>
    <name evidence="15" type="primary">putP</name>
    <name evidence="15" type="ORF">H8730_06450</name>
</gene>
<evidence type="ECO:0000256" key="2">
    <source>
        <dbReference type="ARBA" id="ARBA00006434"/>
    </source>
</evidence>
<dbReference type="Proteomes" id="UP000657006">
    <property type="component" value="Unassembled WGS sequence"/>
</dbReference>
<comment type="caution">
    <text evidence="15">The sequence shown here is derived from an EMBL/GenBank/DDBJ whole genome shotgun (WGS) entry which is preliminary data.</text>
</comment>
<evidence type="ECO:0000256" key="5">
    <source>
        <dbReference type="ARBA" id="ARBA00022692"/>
    </source>
</evidence>
<evidence type="ECO:0000256" key="1">
    <source>
        <dbReference type="ARBA" id="ARBA00004651"/>
    </source>
</evidence>
<reference evidence="15" key="1">
    <citation type="submission" date="2020-08" db="EMBL/GenBank/DDBJ databases">
        <title>Genome public.</title>
        <authorList>
            <person name="Liu C."/>
            <person name="Sun Q."/>
        </authorList>
    </citation>
    <scope>NUCLEOTIDE SEQUENCE</scope>
    <source>
        <strain evidence="15">NSJ-32</strain>
    </source>
</reference>
<dbReference type="InterPro" id="IPR011851">
    <property type="entry name" value="Na/Pro_symporter"/>
</dbReference>
<protein>
    <recommendedName>
        <fullName evidence="14">Sodium/proline symporter</fullName>
    </recommendedName>
    <alternativeName>
        <fullName evidence="14">Proline permease</fullName>
    </alternativeName>
</protein>
<proteinExistence type="inferred from homology"/>
<keyword evidence="6 14" id="KW-0769">Symport</keyword>
<dbReference type="PROSITE" id="PS00456">
    <property type="entry name" value="NA_SOLUT_SYMP_1"/>
    <property type="match status" value="1"/>
</dbReference>
<feature type="transmembrane region" description="Helical" evidence="14">
    <location>
        <begin position="405"/>
        <end position="423"/>
    </location>
</feature>
<evidence type="ECO:0000256" key="4">
    <source>
        <dbReference type="ARBA" id="ARBA00022475"/>
    </source>
</evidence>
<sequence length="510" mass="54870">MDDRIWIIIAFIMYLGIMLTIGFRYYGRTKNSEEYFLGGRKLSGWVAALSAQASDMSGWLLMGLPGAIYALGTGQIWIAVGLALGTAINWIFIAARLRRYTIVAGNALTLPEYFQNRFHDTKGILKIASSLFIMIFFLVYTASAFSAGAQLFQTIFGIEYTYALIIGAVVILSYTFLGGFMAVCWTDFIQGLLMLFAILIVPAVALNLMGGLGQLNSAGTAPHFLNPLYNGGERITAVSLISQFAWALGYLGMPHILVRFMAIKNNREVKKSRVIAITWVILSLGAACAIGVIGRAFLPNLGADDKEKVFISMILEIFKGNPLLLLIGGILLCGVLAAIMSTADSQLLVTASSISQDLYKGVVNKNASDKSLLRLSRIVTVAVAAIAFCIALDPKSSVMDLVSNAWAGFGATFGPVVLLSLFWKRGNKIGAAFGMVGGGLTVIIWDYIKFGGATLAASTGLYSLLPGFLVGLVAFFVVSLLTKEPEDVIQKEFALVASGNDVEIDKTLES</sequence>
<keyword evidence="10 14" id="KW-0472">Membrane</keyword>
<evidence type="ECO:0000256" key="9">
    <source>
        <dbReference type="ARBA" id="ARBA00023065"/>
    </source>
</evidence>
<comment type="function">
    <text evidence="14">Catalyzes the sodium-dependent uptake of extracellular L-proline.</text>
</comment>
<dbReference type="InterPro" id="IPR001734">
    <property type="entry name" value="Na/solute_symporter"/>
</dbReference>
<dbReference type="InterPro" id="IPR050277">
    <property type="entry name" value="Sodium:Solute_Symporter"/>
</dbReference>
<keyword evidence="16" id="KW-1185">Reference proteome</keyword>
<evidence type="ECO:0000313" key="16">
    <source>
        <dbReference type="Proteomes" id="UP000657006"/>
    </source>
</evidence>
<feature type="transmembrane region" description="Helical" evidence="14">
    <location>
        <begin position="460"/>
        <end position="481"/>
    </location>
</feature>
<dbReference type="PANTHER" id="PTHR48086:SF3">
    <property type="entry name" value="SODIUM_PROLINE SYMPORTER"/>
    <property type="match status" value="1"/>
</dbReference>
<feature type="transmembrane region" description="Helical" evidence="14">
    <location>
        <begin position="235"/>
        <end position="253"/>
    </location>
</feature>
<dbReference type="PROSITE" id="PS00457">
    <property type="entry name" value="NA_SOLUT_SYMP_2"/>
    <property type="match status" value="1"/>
</dbReference>
<feature type="transmembrane region" description="Helical" evidence="14">
    <location>
        <begin position="375"/>
        <end position="393"/>
    </location>
</feature>
<comment type="subcellular location">
    <subcellularLocation>
        <location evidence="1 14">Cell membrane</location>
        <topology evidence="1 14">Multi-pass membrane protein</topology>
    </subcellularLocation>
</comment>
<organism evidence="15 16">
    <name type="scientific">Bianquea renquensis</name>
    <dbReference type="NCBI Taxonomy" id="2763661"/>
    <lineage>
        <taxon>Bacteria</taxon>
        <taxon>Bacillati</taxon>
        <taxon>Bacillota</taxon>
        <taxon>Clostridia</taxon>
        <taxon>Eubacteriales</taxon>
        <taxon>Bianqueaceae</taxon>
        <taxon>Bianquea</taxon>
    </lineage>
</organism>
<keyword evidence="11 14" id="KW-0739">Sodium transport</keyword>
<dbReference type="NCBIfam" id="TIGR00813">
    <property type="entry name" value="sss"/>
    <property type="match status" value="1"/>
</dbReference>
<feature type="transmembrane region" description="Helical" evidence="14">
    <location>
        <begin position="192"/>
        <end position="215"/>
    </location>
</feature>
<comment type="catalytic activity">
    <reaction evidence="12">
        <text>L-proline(in) + Na(+)(in) = L-proline(out) + Na(+)(out)</text>
        <dbReference type="Rhea" id="RHEA:28967"/>
        <dbReference type="ChEBI" id="CHEBI:29101"/>
        <dbReference type="ChEBI" id="CHEBI:60039"/>
    </reaction>
</comment>
<feature type="transmembrane region" description="Helical" evidence="14">
    <location>
        <begin position="6"/>
        <end position="26"/>
    </location>
</feature>